<keyword evidence="4" id="KW-1185">Reference proteome</keyword>
<protein>
    <recommendedName>
        <fullName evidence="2">F-box domain-containing protein</fullName>
    </recommendedName>
</protein>
<dbReference type="AlphaFoldDB" id="A0A8H3EWU7"/>
<dbReference type="OrthoDB" id="10567367at2759"/>
<name>A0A8H3EWU7_9LECA</name>
<evidence type="ECO:0000313" key="3">
    <source>
        <dbReference type="EMBL" id="CAF9912869.1"/>
    </source>
</evidence>
<feature type="domain" description="F-box" evidence="2">
    <location>
        <begin position="52"/>
        <end position="100"/>
    </location>
</feature>
<evidence type="ECO:0000256" key="1">
    <source>
        <dbReference type="SAM" id="MobiDB-lite"/>
    </source>
</evidence>
<sequence length="333" mass="37795">MATFSKLSNMFNKLHLPSKPKFSQSSGTSMDNTTSSDQVPKEQQQQQLPAQLSRLQHLPPELLLNIASYLHPADHGCLTLTCRSLSSLPKPALTARWAHRCVAWLVSCRLERDQNPNSPTATTTKTASCYCCWCKRARPITDFTGQHRTHHLTKLLKPIWFDPDRMDEAPEQRACGFHEPATQWVEHPRCTCMGRGQKRYWIRWLDVTCMHCGEPIGHGDERDTGCEVCECEICPRLRMPCFKRYGPKRGTSWTGEIPSIRAFFRDKEGELRIVEKGAWRSFNCRDYYSPAPGEGHPGQATEAEADDEDEADPSDEQVDSDVEAPSHPQSNSH</sequence>
<organism evidence="3 4">
    <name type="scientific">Heterodermia speciosa</name>
    <dbReference type="NCBI Taxonomy" id="116794"/>
    <lineage>
        <taxon>Eukaryota</taxon>
        <taxon>Fungi</taxon>
        <taxon>Dikarya</taxon>
        <taxon>Ascomycota</taxon>
        <taxon>Pezizomycotina</taxon>
        <taxon>Lecanoromycetes</taxon>
        <taxon>OSLEUM clade</taxon>
        <taxon>Lecanoromycetidae</taxon>
        <taxon>Caliciales</taxon>
        <taxon>Physciaceae</taxon>
        <taxon>Heterodermia</taxon>
    </lineage>
</organism>
<dbReference type="CDD" id="cd09917">
    <property type="entry name" value="F-box_SF"/>
    <property type="match status" value="1"/>
</dbReference>
<dbReference type="SUPFAM" id="SSF81383">
    <property type="entry name" value="F-box domain"/>
    <property type="match status" value="1"/>
</dbReference>
<gene>
    <name evidence="3" type="ORF">HETSPECPRED_001227</name>
</gene>
<feature type="compositionally biased region" description="Acidic residues" evidence="1">
    <location>
        <begin position="303"/>
        <end position="322"/>
    </location>
</feature>
<feature type="compositionally biased region" description="Polar residues" evidence="1">
    <location>
        <begin position="21"/>
        <end position="42"/>
    </location>
</feature>
<evidence type="ECO:0000313" key="4">
    <source>
        <dbReference type="Proteomes" id="UP000664521"/>
    </source>
</evidence>
<dbReference type="Proteomes" id="UP000664521">
    <property type="component" value="Unassembled WGS sequence"/>
</dbReference>
<dbReference type="Pfam" id="PF12937">
    <property type="entry name" value="F-box-like"/>
    <property type="match status" value="1"/>
</dbReference>
<dbReference type="EMBL" id="CAJPDS010000012">
    <property type="protein sequence ID" value="CAF9912869.1"/>
    <property type="molecule type" value="Genomic_DNA"/>
</dbReference>
<dbReference type="Gene3D" id="1.20.1280.50">
    <property type="match status" value="1"/>
</dbReference>
<accession>A0A8H3EWU7</accession>
<dbReference type="InterPro" id="IPR036047">
    <property type="entry name" value="F-box-like_dom_sf"/>
</dbReference>
<evidence type="ECO:0000259" key="2">
    <source>
        <dbReference type="PROSITE" id="PS50181"/>
    </source>
</evidence>
<dbReference type="InterPro" id="IPR001810">
    <property type="entry name" value="F-box_dom"/>
</dbReference>
<feature type="region of interest" description="Disordered" evidence="1">
    <location>
        <begin position="290"/>
        <end position="333"/>
    </location>
</feature>
<reference evidence="3" key="1">
    <citation type="submission" date="2021-03" db="EMBL/GenBank/DDBJ databases">
        <authorList>
            <person name="Tagirdzhanova G."/>
        </authorList>
    </citation>
    <scope>NUCLEOTIDE SEQUENCE</scope>
</reference>
<dbReference type="PROSITE" id="PS50181">
    <property type="entry name" value="FBOX"/>
    <property type="match status" value="1"/>
</dbReference>
<feature type="region of interest" description="Disordered" evidence="1">
    <location>
        <begin position="15"/>
        <end position="50"/>
    </location>
</feature>
<proteinExistence type="predicted"/>
<comment type="caution">
    <text evidence="3">The sequence shown here is derived from an EMBL/GenBank/DDBJ whole genome shotgun (WGS) entry which is preliminary data.</text>
</comment>